<feature type="repeat" description="WD" evidence="5">
    <location>
        <begin position="143"/>
        <end position="184"/>
    </location>
</feature>
<accession>A0A422N793</accession>
<keyword evidence="1 5" id="KW-0853">WD repeat</keyword>
<dbReference type="InterPro" id="IPR020472">
    <property type="entry name" value="WD40_PAC1"/>
</dbReference>
<dbReference type="GeneID" id="40330993"/>
<keyword evidence="7" id="KW-1185">Reference proteome</keyword>
<evidence type="ECO:0000256" key="4">
    <source>
        <dbReference type="ARBA" id="ARBA00023274"/>
    </source>
</evidence>
<dbReference type="InterPro" id="IPR036322">
    <property type="entry name" value="WD40_repeat_dom_sf"/>
</dbReference>
<dbReference type="Proteomes" id="UP000283634">
    <property type="component" value="Unassembled WGS sequence"/>
</dbReference>
<keyword evidence="4" id="KW-0687">Ribonucleoprotein</keyword>
<evidence type="ECO:0000256" key="3">
    <source>
        <dbReference type="ARBA" id="ARBA00022980"/>
    </source>
</evidence>
<dbReference type="OrthoDB" id="6262491at2759"/>
<reference evidence="6 7" key="1">
    <citation type="journal article" date="2018" name="BMC Genomics">
        <title>Genomic comparison of Trypanosoma conorhini and Trypanosoma rangeli to Trypanosoma cruzi strains of high and low virulence.</title>
        <authorList>
            <person name="Bradwell K.R."/>
            <person name="Koparde V.N."/>
            <person name="Matveyev A.V."/>
            <person name="Serrano M.G."/>
            <person name="Alves J.M."/>
            <person name="Parikh H."/>
            <person name="Huang B."/>
            <person name="Lee V."/>
            <person name="Espinosa-Alvarez O."/>
            <person name="Ortiz P.A."/>
            <person name="Costa-Martins A.G."/>
            <person name="Teixeira M.M."/>
            <person name="Buck G.A."/>
        </authorList>
    </citation>
    <scope>NUCLEOTIDE SEQUENCE [LARGE SCALE GENOMIC DNA]</scope>
    <source>
        <strain evidence="6 7">AM80</strain>
    </source>
</reference>
<dbReference type="InterPro" id="IPR001680">
    <property type="entry name" value="WD40_rpt"/>
</dbReference>
<dbReference type="RefSeq" id="XP_029236259.1">
    <property type="nucleotide sequence ID" value="XM_029383873.1"/>
</dbReference>
<dbReference type="InterPro" id="IPR019775">
    <property type="entry name" value="WD40_repeat_CS"/>
</dbReference>
<name>A0A422N793_TRYRA</name>
<evidence type="ECO:0000313" key="7">
    <source>
        <dbReference type="Proteomes" id="UP000283634"/>
    </source>
</evidence>
<dbReference type="PROSITE" id="PS00678">
    <property type="entry name" value="WD_REPEATS_1"/>
    <property type="match status" value="1"/>
</dbReference>
<evidence type="ECO:0000256" key="2">
    <source>
        <dbReference type="ARBA" id="ARBA00022737"/>
    </source>
</evidence>
<dbReference type="SMART" id="SM00320">
    <property type="entry name" value="WD40"/>
    <property type="match status" value="5"/>
</dbReference>
<dbReference type="GO" id="GO:1990904">
    <property type="term" value="C:ribonucleoprotein complex"/>
    <property type="evidence" value="ECO:0007669"/>
    <property type="project" value="UniProtKB-KW"/>
</dbReference>
<sequence length="445" mass="48518">MGLLCLRGNLTSQKNILDDSGPSEQAERSIKMAAKVLALTSTSQLGSSEALAKGATKKVQGQYSIENYCVKDSQESRTSLWSVPYLNHTEYRCFAGFFAGSTAALALQSCEDANMPHHLIVAGEDGGLVLANYETGETVCQWHSAHRRDVNALTRPLSSGVFASASRDQLVKVWDLHREEAVCELRGHTANVTGVTMLADSNFLVSGSRDNTIRLWDLERAEEVQCGDIKQNVVQFVRWVPQLHCVAQGGEDLTLRLWDVRMSASGRNALGLRLATTLTCIDYHPVCCELLPGDGGSRLLTGHNGFNGHGAYVLQWDLRMQKYLRTFHGHSGTVRSIRAHPQPELTVAQEFLSTGDDESMIFFSLDAASAETTVTADPRSIFKVNEGRVTCLDACANGDIFASTWGGAVLVLRSTSPDSEVKVPVKRYRCFGAKGAPNGDVWCDG</sequence>
<dbReference type="InterPro" id="IPR015943">
    <property type="entry name" value="WD40/YVTN_repeat-like_dom_sf"/>
</dbReference>
<dbReference type="PROSITE" id="PS50294">
    <property type="entry name" value="WD_REPEATS_REGION"/>
    <property type="match status" value="2"/>
</dbReference>
<dbReference type="Pfam" id="PF00400">
    <property type="entry name" value="WD40"/>
    <property type="match status" value="3"/>
</dbReference>
<dbReference type="PRINTS" id="PR00320">
    <property type="entry name" value="GPROTEINBRPT"/>
</dbReference>
<dbReference type="EMBL" id="MKGL01000280">
    <property type="protein sequence ID" value="RNF01315.1"/>
    <property type="molecule type" value="Genomic_DNA"/>
</dbReference>
<keyword evidence="2" id="KW-0677">Repeat</keyword>
<dbReference type="VEuPathDB" id="TriTrypDB:TRSC58_02485"/>
<dbReference type="PROSITE" id="PS50082">
    <property type="entry name" value="WD_REPEATS_2"/>
    <property type="match status" value="2"/>
</dbReference>
<organism evidence="6 7">
    <name type="scientific">Trypanosoma rangeli</name>
    <dbReference type="NCBI Taxonomy" id="5698"/>
    <lineage>
        <taxon>Eukaryota</taxon>
        <taxon>Discoba</taxon>
        <taxon>Euglenozoa</taxon>
        <taxon>Kinetoplastea</taxon>
        <taxon>Metakinetoplastina</taxon>
        <taxon>Trypanosomatida</taxon>
        <taxon>Trypanosomatidae</taxon>
        <taxon>Trypanosoma</taxon>
        <taxon>Herpetosoma</taxon>
    </lineage>
</organism>
<protein>
    <submittedName>
        <fullName evidence="6">WD repeat domain 31</fullName>
    </submittedName>
</protein>
<evidence type="ECO:0000313" key="6">
    <source>
        <dbReference type="EMBL" id="RNF01315.1"/>
    </source>
</evidence>
<dbReference type="Gene3D" id="2.130.10.10">
    <property type="entry name" value="YVTN repeat-like/Quinoprotein amine dehydrogenase"/>
    <property type="match status" value="2"/>
</dbReference>
<dbReference type="AlphaFoldDB" id="A0A422N793"/>
<feature type="repeat" description="WD" evidence="5">
    <location>
        <begin position="185"/>
        <end position="226"/>
    </location>
</feature>
<dbReference type="PANTHER" id="PTHR19869:SF1">
    <property type="entry name" value="WD REPEAT-CONTAINING PROTEIN 31"/>
    <property type="match status" value="1"/>
</dbReference>
<evidence type="ECO:0000256" key="5">
    <source>
        <dbReference type="PROSITE-ProRule" id="PRU00221"/>
    </source>
</evidence>
<dbReference type="GO" id="GO:0005840">
    <property type="term" value="C:ribosome"/>
    <property type="evidence" value="ECO:0007669"/>
    <property type="project" value="UniProtKB-KW"/>
</dbReference>
<gene>
    <name evidence="6" type="ORF">TraAM80_07060</name>
</gene>
<dbReference type="OMA" id="SVEHRFC"/>
<keyword evidence="3" id="KW-0689">Ribosomal protein</keyword>
<dbReference type="SUPFAM" id="SSF50978">
    <property type="entry name" value="WD40 repeat-like"/>
    <property type="match status" value="1"/>
</dbReference>
<dbReference type="InterPro" id="IPR040066">
    <property type="entry name" value="WDR31"/>
</dbReference>
<evidence type="ECO:0000256" key="1">
    <source>
        <dbReference type="ARBA" id="ARBA00022574"/>
    </source>
</evidence>
<dbReference type="PANTHER" id="PTHR19869">
    <property type="entry name" value="SPERMATID WD-REPEAT PROTEIN"/>
    <property type="match status" value="1"/>
</dbReference>
<comment type="caution">
    <text evidence="6">The sequence shown here is derived from an EMBL/GenBank/DDBJ whole genome shotgun (WGS) entry which is preliminary data.</text>
</comment>
<proteinExistence type="predicted"/>